<dbReference type="PANTHER" id="PTHR23355:SF37">
    <property type="entry name" value="EXORIBONUCLEASE 2"/>
    <property type="match status" value="1"/>
</dbReference>
<dbReference type="InterPro" id="IPR050180">
    <property type="entry name" value="RNR_Ribonuclease"/>
</dbReference>
<dbReference type="RefSeq" id="WP_083524579.1">
    <property type="nucleotide sequence ID" value="NZ_JBHUNF010000004.1"/>
</dbReference>
<dbReference type="Pfam" id="PF18614">
    <property type="entry name" value="RNase_II_C_S1"/>
    <property type="match status" value="1"/>
</dbReference>
<feature type="domain" description="RNB" evidence="1">
    <location>
        <begin position="41"/>
        <end position="359"/>
    </location>
</feature>
<dbReference type="SMART" id="SM00955">
    <property type="entry name" value="RNB"/>
    <property type="match status" value="1"/>
</dbReference>
<accession>A0ABW5RLI1</accession>
<organism evidence="2 3">
    <name type="scientific">Gulosibacter bifidus</name>
    <dbReference type="NCBI Taxonomy" id="272239"/>
    <lineage>
        <taxon>Bacteria</taxon>
        <taxon>Bacillati</taxon>
        <taxon>Actinomycetota</taxon>
        <taxon>Actinomycetes</taxon>
        <taxon>Micrococcales</taxon>
        <taxon>Microbacteriaceae</taxon>
        <taxon>Gulosibacter</taxon>
    </lineage>
</organism>
<evidence type="ECO:0000313" key="2">
    <source>
        <dbReference type="EMBL" id="MFD2675284.1"/>
    </source>
</evidence>
<dbReference type="GO" id="GO:0016787">
    <property type="term" value="F:hydrolase activity"/>
    <property type="evidence" value="ECO:0007669"/>
    <property type="project" value="UniProtKB-KW"/>
</dbReference>
<protein>
    <submittedName>
        <fullName evidence="2">Ribonuclease catalytic domain-containing protein</fullName>
        <ecNumber evidence="2">3.1.13.-</ecNumber>
    </submittedName>
</protein>
<keyword evidence="3" id="KW-1185">Reference proteome</keyword>
<keyword evidence="2" id="KW-0378">Hydrolase</keyword>
<sequence>MNSGEMHNVQSLRELFELPADFPPAVTDAAANATDRFARDRVDARDVEFVTIDPPGSLDLDQAVCIQRTETGYRCNYAIADVGAFVAPGSPIDLEAKRRGQTIYLPDGNVPLHPRILSENKASLVAGEDRPAIWWQVETDASGSLTQVRVRRAIVHVRERLDYPTLQQQLDAGQPLHPAIALLPEWGHLREQQAHDAGAIELQLPEQDLELIDGEWQLRLEPRTQIDGWNAQCSIATGIAAAHIMLAANVGLLRTLPAPDADTIATFRKVARALSVTVTDDATPGTILDSLEPGSPESLALNAAATKLLRGAGYEAFDGAPPATAWHAGVAASYAHATAPLRRLADRHVNEICVAASAGAWVPLQHEPDNAPTLDATAVPASIRAELPELAGIMQASGKRASDVDNTAINLGEAVALQHRVGETFTAALLRPADGNHDAEIYVMTPPVIAQCAGDVPAGELVKVTLTVAEPAKQRVRFRYPAS</sequence>
<dbReference type="InterPro" id="IPR040596">
    <property type="entry name" value="RNase_II_C_S1"/>
</dbReference>
<evidence type="ECO:0000259" key="1">
    <source>
        <dbReference type="SMART" id="SM00955"/>
    </source>
</evidence>
<comment type="caution">
    <text evidence="2">The sequence shown here is derived from an EMBL/GenBank/DDBJ whole genome shotgun (WGS) entry which is preliminary data.</text>
</comment>
<dbReference type="InterPro" id="IPR001900">
    <property type="entry name" value="RNase_II/R"/>
</dbReference>
<dbReference type="InterPro" id="IPR012340">
    <property type="entry name" value="NA-bd_OB-fold"/>
</dbReference>
<reference evidence="3" key="1">
    <citation type="journal article" date="2019" name="Int. J. Syst. Evol. Microbiol.">
        <title>The Global Catalogue of Microorganisms (GCM) 10K type strain sequencing project: providing services to taxonomists for standard genome sequencing and annotation.</title>
        <authorList>
            <consortium name="The Broad Institute Genomics Platform"/>
            <consortium name="The Broad Institute Genome Sequencing Center for Infectious Disease"/>
            <person name="Wu L."/>
            <person name="Ma J."/>
        </authorList>
    </citation>
    <scope>NUCLEOTIDE SEQUENCE [LARGE SCALE GENOMIC DNA]</scope>
    <source>
        <strain evidence="3">TISTR 1511</strain>
    </source>
</reference>
<dbReference type="Pfam" id="PF00773">
    <property type="entry name" value="RNB"/>
    <property type="match status" value="1"/>
</dbReference>
<dbReference type="EMBL" id="JBHUNF010000004">
    <property type="protein sequence ID" value="MFD2675284.1"/>
    <property type="molecule type" value="Genomic_DNA"/>
</dbReference>
<dbReference type="PANTHER" id="PTHR23355">
    <property type="entry name" value="RIBONUCLEASE"/>
    <property type="match status" value="1"/>
</dbReference>
<proteinExistence type="predicted"/>
<name>A0ABW5RLI1_9MICO</name>
<dbReference type="EC" id="3.1.13.-" evidence="2"/>
<dbReference type="SUPFAM" id="SSF50249">
    <property type="entry name" value="Nucleic acid-binding proteins"/>
    <property type="match status" value="1"/>
</dbReference>
<gene>
    <name evidence="2" type="ORF">ACFSUQ_08270</name>
</gene>
<evidence type="ECO:0000313" key="3">
    <source>
        <dbReference type="Proteomes" id="UP001597453"/>
    </source>
</evidence>
<dbReference type="Proteomes" id="UP001597453">
    <property type="component" value="Unassembled WGS sequence"/>
</dbReference>